<dbReference type="Proteomes" id="UP000320176">
    <property type="component" value="Unassembled WGS sequence"/>
</dbReference>
<dbReference type="RefSeq" id="WP_146523596.1">
    <property type="nucleotide sequence ID" value="NZ_CP151726.1"/>
</dbReference>
<proteinExistence type="predicted"/>
<dbReference type="OrthoDB" id="252591at2"/>
<name>A0A5C5ZXZ6_9BACT</name>
<comment type="caution">
    <text evidence="5">The sequence shown here is derived from an EMBL/GenBank/DDBJ whole genome shotgun (WGS) entry which is preliminary data.</text>
</comment>
<keyword evidence="6" id="KW-1185">Reference proteome</keyword>
<accession>A0A5C5ZXZ6</accession>
<dbReference type="InterPro" id="IPR039425">
    <property type="entry name" value="RNA_pol_sigma-70-like"/>
</dbReference>
<dbReference type="GO" id="GO:0006352">
    <property type="term" value="P:DNA-templated transcription initiation"/>
    <property type="evidence" value="ECO:0007669"/>
    <property type="project" value="InterPro"/>
</dbReference>
<dbReference type="GO" id="GO:0016987">
    <property type="term" value="F:sigma factor activity"/>
    <property type="evidence" value="ECO:0007669"/>
    <property type="project" value="UniProtKB-KW"/>
</dbReference>
<dbReference type="PANTHER" id="PTHR43133">
    <property type="entry name" value="RNA POLYMERASE ECF-TYPE SIGMA FACTO"/>
    <property type="match status" value="1"/>
</dbReference>
<dbReference type="SUPFAM" id="SSF88946">
    <property type="entry name" value="Sigma2 domain of RNA polymerase sigma factors"/>
    <property type="match status" value="1"/>
</dbReference>
<evidence type="ECO:0000313" key="6">
    <source>
        <dbReference type="Proteomes" id="UP000320176"/>
    </source>
</evidence>
<keyword evidence="3" id="KW-0804">Transcription</keyword>
<dbReference type="AlphaFoldDB" id="A0A5C5ZXZ6"/>
<feature type="domain" description="RNA polymerase sigma-70 region 2" evidence="4">
    <location>
        <begin position="36"/>
        <end position="100"/>
    </location>
</feature>
<evidence type="ECO:0000256" key="3">
    <source>
        <dbReference type="ARBA" id="ARBA00023163"/>
    </source>
</evidence>
<dbReference type="PANTHER" id="PTHR43133:SF51">
    <property type="entry name" value="RNA POLYMERASE SIGMA FACTOR"/>
    <property type="match status" value="1"/>
</dbReference>
<evidence type="ECO:0000313" key="5">
    <source>
        <dbReference type="EMBL" id="TWT91163.1"/>
    </source>
</evidence>
<dbReference type="InterPro" id="IPR013325">
    <property type="entry name" value="RNA_pol_sigma_r2"/>
</dbReference>
<protein>
    <submittedName>
        <fullName evidence="5">Sigma-70 region 2</fullName>
    </submittedName>
</protein>
<reference evidence="5 6" key="1">
    <citation type="submission" date="2019-02" db="EMBL/GenBank/DDBJ databases">
        <title>Deep-cultivation of Planctomycetes and their phenomic and genomic characterization uncovers novel biology.</title>
        <authorList>
            <person name="Wiegand S."/>
            <person name="Jogler M."/>
            <person name="Boedeker C."/>
            <person name="Pinto D."/>
            <person name="Vollmers J."/>
            <person name="Rivas-Marin E."/>
            <person name="Kohn T."/>
            <person name="Peeters S.H."/>
            <person name="Heuer A."/>
            <person name="Rast P."/>
            <person name="Oberbeckmann S."/>
            <person name="Bunk B."/>
            <person name="Jeske O."/>
            <person name="Meyerdierks A."/>
            <person name="Storesund J.E."/>
            <person name="Kallscheuer N."/>
            <person name="Luecker S."/>
            <person name="Lage O.M."/>
            <person name="Pohl T."/>
            <person name="Merkel B.J."/>
            <person name="Hornburger P."/>
            <person name="Mueller R.-W."/>
            <person name="Bruemmer F."/>
            <person name="Labrenz M."/>
            <person name="Spormann A.M."/>
            <person name="Op Den Camp H."/>
            <person name="Overmann J."/>
            <person name="Amann R."/>
            <person name="Jetten M.S.M."/>
            <person name="Mascher T."/>
            <person name="Medema M.H."/>
            <person name="Devos D.P."/>
            <person name="Kaster A.-K."/>
            <person name="Ovreas L."/>
            <person name="Rohde M."/>
            <person name="Galperin M.Y."/>
            <person name="Jogler C."/>
        </authorList>
    </citation>
    <scope>NUCLEOTIDE SEQUENCE [LARGE SCALE GENOMIC DNA]</scope>
    <source>
        <strain evidence="5 6">Pla52n</strain>
    </source>
</reference>
<gene>
    <name evidence="5" type="ORF">Pla52n_67050</name>
</gene>
<organism evidence="5 6">
    <name type="scientific">Stieleria varia</name>
    <dbReference type="NCBI Taxonomy" id="2528005"/>
    <lineage>
        <taxon>Bacteria</taxon>
        <taxon>Pseudomonadati</taxon>
        <taxon>Planctomycetota</taxon>
        <taxon>Planctomycetia</taxon>
        <taxon>Pirellulales</taxon>
        <taxon>Pirellulaceae</taxon>
        <taxon>Stieleria</taxon>
    </lineage>
</organism>
<dbReference type="Pfam" id="PF04542">
    <property type="entry name" value="Sigma70_r2"/>
    <property type="match status" value="1"/>
</dbReference>
<keyword evidence="1" id="KW-0805">Transcription regulation</keyword>
<dbReference type="EMBL" id="SJPN01000019">
    <property type="protein sequence ID" value="TWT91163.1"/>
    <property type="molecule type" value="Genomic_DNA"/>
</dbReference>
<evidence type="ECO:0000259" key="4">
    <source>
        <dbReference type="Pfam" id="PF04542"/>
    </source>
</evidence>
<dbReference type="InterPro" id="IPR007627">
    <property type="entry name" value="RNA_pol_sigma70_r2"/>
</dbReference>
<evidence type="ECO:0000256" key="1">
    <source>
        <dbReference type="ARBA" id="ARBA00023015"/>
    </source>
</evidence>
<sequence length="252" mass="28718">MTLAGRLPTTRWSLVIQAGDRLTDPVARQSLEELCQMYWPALYGYLRRRGRSRQDAEDLIQGFFTDLLERDSIAEADSSRGRFRAFLYASLDRFVANAHRHDHAIKRGGGTLTFSIDQNRIDQTDSRYGVDQIAADDEDPTVTFDRQWAQCLIDQTLQELRQEYAGQGKADWLETLMPTLISNDSDPKSREQMAKRLGLSATALKVAIHRLRACYRTRLLNAVAQTVDDPGDCGSERQWLFEAMGKKTRKSL</sequence>
<dbReference type="Gene3D" id="1.10.1740.10">
    <property type="match status" value="1"/>
</dbReference>
<keyword evidence="2" id="KW-0731">Sigma factor</keyword>
<evidence type="ECO:0000256" key="2">
    <source>
        <dbReference type="ARBA" id="ARBA00023082"/>
    </source>
</evidence>